<dbReference type="InterPro" id="IPR037069">
    <property type="entry name" value="AcylCoA_DH/ox_N_sf"/>
</dbReference>
<gene>
    <name evidence="2" type="ORF">MB84_14760</name>
</gene>
<organism evidence="2 3">
    <name type="scientific">Pandoraea oxalativorans</name>
    <dbReference type="NCBI Taxonomy" id="573737"/>
    <lineage>
        <taxon>Bacteria</taxon>
        <taxon>Pseudomonadati</taxon>
        <taxon>Pseudomonadota</taxon>
        <taxon>Betaproteobacteria</taxon>
        <taxon>Burkholderiales</taxon>
        <taxon>Burkholderiaceae</taxon>
        <taxon>Pandoraea</taxon>
    </lineage>
</organism>
<dbReference type="GO" id="GO:0050660">
    <property type="term" value="F:flavin adenine dinucleotide binding"/>
    <property type="evidence" value="ECO:0007669"/>
    <property type="project" value="InterPro"/>
</dbReference>
<accession>A0A0E3U716</accession>
<dbReference type="InterPro" id="IPR046373">
    <property type="entry name" value="Acyl-CoA_Oxase/DH_mid-dom_sf"/>
</dbReference>
<reference evidence="2" key="1">
    <citation type="submission" date="2016-06" db="EMBL/GenBank/DDBJ databases">
        <title>Pandoraea oxalativorans DSM 23570 Genome Sequencing.</title>
        <authorList>
            <person name="Ee R."/>
            <person name="Lim Y.-L."/>
            <person name="Yong D."/>
            <person name="Yin W.-F."/>
            <person name="Chan K.-G."/>
        </authorList>
    </citation>
    <scope>NUCLEOTIDE SEQUENCE</scope>
    <source>
        <strain evidence="2">DSM 23570</strain>
    </source>
</reference>
<dbReference type="PATRIC" id="fig|573737.6.peg.3867"/>
<protein>
    <submittedName>
        <fullName evidence="2">Acyl-CoA dehydrogenase</fullName>
    </submittedName>
</protein>
<dbReference type="SUPFAM" id="SSF56645">
    <property type="entry name" value="Acyl-CoA dehydrogenase NM domain-like"/>
    <property type="match status" value="1"/>
</dbReference>
<sequence length="382" mass="39611">MSTSASQQGLAARAPALATWLDAHSETLDTDATLCGEVVPQLASAGLLRVGVPVELGGTGGTIGDAIESVADVAAHSFAAAFVFWGQRTFIEYLLQSPNQALRDRLLPALLRGDLAGATGLSNAMKYLSTIEPLQIRATDVPTVASSGAGSAASSWRVNGGLPWITNLRKQGFVAAAAIDHEAGGPPSIFAIAHNAPGVQRSDDLDLIGLRGTNTAALQMTDTPLSDDDRITDNAPAWLVRVRPAFLGLQCGMSLGLARRSLDATSAGGPAARAAVADDVAALTDHLASLTTRLKSGVLQGEFVDTPATLFKLRISLAELVHDAATLEVQTAGGRGYLRGLSGVARRQREAAFVPIVTPSLVQLKNQLAAQSARQLKTGTVT</sequence>
<dbReference type="AlphaFoldDB" id="A0A0E3U716"/>
<evidence type="ECO:0000313" key="3">
    <source>
        <dbReference type="Proteomes" id="UP000035050"/>
    </source>
</evidence>
<dbReference type="PANTHER" id="PTHR43884:SF12">
    <property type="entry name" value="ISOVALERYL-COA DEHYDROGENASE, MITOCHONDRIAL-RELATED"/>
    <property type="match status" value="1"/>
</dbReference>
<dbReference type="OrthoDB" id="2564795at2"/>
<feature type="domain" description="Acyl-CoA dehydrogenase/oxidase N-terminal" evidence="1">
    <location>
        <begin position="24"/>
        <end position="114"/>
    </location>
</feature>
<dbReference type="Gene3D" id="2.40.110.10">
    <property type="entry name" value="Butyryl-CoA Dehydrogenase, subunit A, domain 2"/>
    <property type="match status" value="1"/>
</dbReference>
<name>A0A0E3U716_9BURK</name>
<dbReference type="PANTHER" id="PTHR43884">
    <property type="entry name" value="ACYL-COA DEHYDROGENASE"/>
    <property type="match status" value="1"/>
</dbReference>
<dbReference type="InterPro" id="IPR009100">
    <property type="entry name" value="AcylCoA_DH/oxidase_NM_dom_sf"/>
</dbReference>
<evidence type="ECO:0000313" key="2">
    <source>
        <dbReference type="EMBL" id="AKC70474.1"/>
    </source>
</evidence>
<dbReference type="Proteomes" id="UP000035050">
    <property type="component" value="Chromosome"/>
</dbReference>
<dbReference type="Gene3D" id="1.10.540.10">
    <property type="entry name" value="Acyl-CoA dehydrogenase/oxidase, N-terminal domain"/>
    <property type="match status" value="1"/>
</dbReference>
<dbReference type="Pfam" id="PF02771">
    <property type="entry name" value="Acyl-CoA_dh_N"/>
    <property type="match status" value="1"/>
</dbReference>
<dbReference type="GO" id="GO:0003995">
    <property type="term" value="F:acyl-CoA dehydrogenase activity"/>
    <property type="evidence" value="ECO:0007669"/>
    <property type="project" value="TreeGrafter"/>
</dbReference>
<dbReference type="HOGENOM" id="CLU_063432_0_0_4"/>
<evidence type="ECO:0000259" key="1">
    <source>
        <dbReference type="Pfam" id="PF02771"/>
    </source>
</evidence>
<proteinExistence type="predicted"/>
<keyword evidence="3" id="KW-1185">Reference proteome</keyword>
<dbReference type="RefSeq" id="WP_046291681.1">
    <property type="nucleotide sequence ID" value="NZ_CP011253.3"/>
</dbReference>
<dbReference type="EMBL" id="CP011253">
    <property type="protein sequence ID" value="AKC70474.1"/>
    <property type="molecule type" value="Genomic_DNA"/>
</dbReference>
<dbReference type="KEGG" id="pox:MB84_14760"/>
<dbReference type="InterPro" id="IPR013786">
    <property type="entry name" value="AcylCoA_DH/ox_N"/>
</dbReference>